<sequence>MNTISALIRQRGQLTIPAPIRDKFFWLGDSMAVTFSIVSQDTITIRPQLQTSSSYWPKLYSEIKRVRSFRGQRGNLSQFIAQDRLSH</sequence>
<dbReference type="AlphaFoldDB" id="A0A2M7AT80"/>
<gene>
    <name evidence="1" type="ORF">COS78_00385</name>
</gene>
<proteinExistence type="predicted"/>
<dbReference type="Proteomes" id="UP000231407">
    <property type="component" value="Unassembled WGS sequence"/>
</dbReference>
<accession>A0A2M7AT80</accession>
<evidence type="ECO:0000313" key="1">
    <source>
        <dbReference type="EMBL" id="PIU73817.1"/>
    </source>
</evidence>
<evidence type="ECO:0000313" key="2">
    <source>
        <dbReference type="Proteomes" id="UP000231407"/>
    </source>
</evidence>
<organism evidence="1 2">
    <name type="scientific">Candidatus Shapirobacteria bacterium CG06_land_8_20_14_3_00_40_12</name>
    <dbReference type="NCBI Taxonomy" id="1974881"/>
    <lineage>
        <taxon>Bacteria</taxon>
        <taxon>Candidatus Shapironibacteriota</taxon>
    </lineage>
</organism>
<name>A0A2M7AT80_9BACT</name>
<comment type="caution">
    <text evidence="1">The sequence shown here is derived from an EMBL/GenBank/DDBJ whole genome shotgun (WGS) entry which is preliminary data.</text>
</comment>
<evidence type="ECO:0008006" key="3">
    <source>
        <dbReference type="Google" id="ProtNLM"/>
    </source>
</evidence>
<dbReference type="EMBL" id="PEWA01000005">
    <property type="protein sequence ID" value="PIU73817.1"/>
    <property type="molecule type" value="Genomic_DNA"/>
</dbReference>
<protein>
    <recommendedName>
        <fullName evidence="3">SpoVT-AbrB domain-containing protein</fullName>
    </recommendedName>
</protein>
<reference evidence="2" key="1">
    <citation type="submission" date="2017-09" db="EMBL/GenBank/DDBJ databases">
        <title>Depth-based differentiation of microbial function through sediment-hosted aquifers and enrichment of novel symbionts in the deep terrestrial subsurface.</title>
        <authorList>
            <person name="Probst A.J."/>
            <person name="Ladd B."/>
            <person name="Jarett J.K."/>
            <person name="Geller-Mcgrath D.E."/>
            <person name="Sieber C.M.K."/>
            <person name="Emerson J.B."/>
            <person name="Anantharaman K."/>
            <person name="Thomas B.C."/>
            <person name="Malmstrom R."/>
            <person name="Stieglmeier M."/>
            <person name="Klingl A."/>
            <person name="Woyke T."/>
            <person name="Ryan C.M."/>
            <person name="Banfield J.F."/>
        </authorList>
    </citation>
    <scope>NUCLEOTIDE SEQUENCE [LARGE SCALE GENOMIC DNA]</scope>
</reference>